<evidence type="ECO:0000256" key="2">
    <source>
        <dbReference type="ARBA" id="ARBA00022692"/>
    </source>
</evidence>
<dbReference type="FunFam" id="1.10.10.10:FF:000012">
    <property type="entry name" value="U5 small nuclear ribonucleoprotein helicase"/>
    <property type="match status" value="1"/>
</dbReference>
<dbReference type="InterPro" id="IPR036388">
    <property type="entry name" value="WH-like_DNA-bd_sf"/>
</dbReference>
<dbReference type="PANTHER" id="PTHR24075">
    <property type="entry name" value="SEC63 DOMAIN-CONTAINING"/>
    <property type="match status" value="1"/>
</dbReference>
<evidence type="ECO:0000259" key="9">
    <source>
        <dbReference type="SMART" id="SM00973"/>
    </source>
</evidence>
<keyword evidence="8" id="KW-0472">Membrane</keyword>
<keyword evidence="5" id="KW-0347">Helicase</keyword>
<dbReference type="GO" id="GO:0005681">
    <property type="term" value="C:spliceosomal complex"/>
    <property type="evidence" value="ECO:0007669"/>
    <property type="project" value="TreeGrafter"/>
</dbReference>
<dbReference type="GO" id="GO:0016787">
    <property type="term" value="F:hydrolase activity"/>
    <property type="evidence" value="ECO:0007669"/>
    <property type="project" value="UniProtKB-KW"/>
</dbReference>
<evidence type="ECO:0000256" key="5">
    <source>
        <dbReference type="ARBA" id="ARBA00022806"/>
    </source>
</evidence>
<keyword evidence="3" id="KW-0547">Nucleotide-binding</keyword>
<dbReference type="InterPro" id="IPR027417">
    <property type="entry name" value="P-loop_NTPase"/>
</dbReference>
<name>A0A816HCV1_ADIRI</name>
<accession>A0A816HCV1</accession>
<evidence type="ECO:0000256" key="8">
    <source>
        <dbReference type="ARBA" id="ARBA00023136"/>
    </source>
</evidence>
<evidence type="ECO:0000256" key="1">
    <source>
        <dbReference type="ARBA" id="ARBA00004141"/>
    </source>
</evidence>
<dbReference type="SUPFAM" id="SSF46785">
    <property type="entry name" value="Winged helix' DNA-binding domain"/>
    <property type="match status" value="1"/>
</dbReference>
<feature type="non-terminal residue" evidence="10">
    <location>
        <position position="1"/>
    </location>
</feature>
<evidence type="ECO:0000256" key="3">
    <source>
        <dbReference type="ARBA" id="ARBA00022741"/>
    </source>
</evidence>
<feature type="domain" description="SEC63" evidence="9">
    <location>
        <begin position="137"/>
        <end position="305"/>
    </location>
</feature>
<keyword evidence="6" id="KW-0067">ATP-binding</keyword>
<organism evidence="10 11">
    <name type="scientific">Adineta ricciae</name>
    <name type="common">Rotifer</name>
    <dbReference type="NCBI Taxonomy" id="249248"/>
    <lineage>
        <taxon>Eukaryota</taxon>
        <taxon>Metazoa</taxon>
        <taxon>Spiralia</taxon>
        <taxon>Gnathifera</taxon>
        <taxon>Rotifera</taxon>
        <taxon>Eurotatoria</taxon>
        <taxon>Bdelloidea</taxon>
        <taxon>Adinetida</taxon>
        <taxon>Adinetidae</taxon>
        <taxon>Adineta</taxon>
    </lineage>
</organism>
<keyword evidence="4" id="KW-0378">Hydrolase</keyword>
<evidence type="ECO:0000313" key="10">
    <source>
        <dbReference type="EMBL" id="CAF1685267.1"/>
    </source>
</evidence>
<keyword evidence="2" id="KW-0812">Transmembrane</keyword>
<dbReference type="Pfam" id="PF23445">
    <property type="entry name" value="WHD_SNRNP200"/>
    <property type="match status" value="1"/>
</dbReference>
<evidence type="ECO:0000256" key="4">
    <source>
        <dbReference type="ARBA" id="ARBA00022801"/>
    </source>
</evidence>
<comment type="subcellular location">
    <subcellularLocation>
        <location evidence="1">Membrane</location>
        <topology evidence="1">Multi-pass membrane protein</topology>
    </subcellularLocation>
</comment>
<protein>
    <recommendedName>
        <fullName evidence="9">SEC63 domain-containing protein</fullName>
    </recommendedName>
</protein>
<dbReference type="FunFam" id="1.10.3380.10:FF:000004">
    <property type="entry name" value="U5 small nuclear ribonucleoprotein 200 kDa helicase"/>
    <property type="match status" value="1"/>
</dbReference>
<comment type="caution">
    <text evidence="10">The sequence shown here is derived from an EMBL/GenBank/DDBJ whole genome shotgun (WGS) entry which is preliminary data.</text>
</comment>
<dbReference type="Gene3D" id="1.10.3380.10">
    <property type="entry name" value="Sec63 N-terminal domain-like domain"/>
    <property type="match status" value="1"/>
</dbReference>
<reference evidence="10" key="1">
    <citation type="submission" date="2021-02" db="EMBL/GenBank/DDBJ databases">
        <authorList>
            <person name="Nowell W R."/>
        </authorList>
    </citation>
    <scope>NUCLEOTIDE SEQUENCE</scope>
</reference>
<dbReference type="InterPro" id="IPR036390">
    <property type="entry name" value="WH_DNA-bd_sf"/>
</dbReference>
<keyword evidence="11" id="KW-1185">Reference proteome</keyword>
<dbReference type="SMART" id="SM00973">
    <property type="entry name" value="Sec63"/>
    <property type="match status" value="1"/>
</dbReference>
<gene>
    <name evidence="10" type="ORF">XAT740_LOCUS61725</name>
</gene>
<dbReference type="PANTHER" id="PTHR24075:SF5">
    <property type="entry name" value="U5 SMALL NUCLEAR RIBONUCLEOPROTEIN 200 KDA HELICASE"/>
    <property type="match status" value="1"/>
</dbReference>
<dbReference type="GO" id="GO:0016020">
    <property type="term" value="C:membrane"/>
    <property type="evidence" value="ECO:0007669"/>
    <property type="project" value="UniProtKB-SubCell"/>
</dbReference>
<dbReference type="AlphaFoldDB" id="A0A816HCV1"/>
<sequence length="305" mass="35065">YDDYPIVDVLQMIGRANRPLKENDAKVVLMCLSSKKDFFKKFLYEPLPVESHLDHCLHDHFNAEIVTKTIENKQDAVDYLTWTLLYRRMTQNPNYYNLQGVSHRHLSDHLSELVENTLSDLEQSKCIAIVNEMDTSPLNLGMIAAYYYINYRTIELFSKSLTAKAKIKTLLDIIGNVAEYEHIPIRHHEDSILKQLSTRLPNKLSNVKFNDPHVKANLLLQAHLSRIQLSAELQKDTDEILIKAIRLIQACVDVLSSNGWLSPALAAMELAQMITQAMWNKDSFLKQLPHFTSEIIQRCTDKVSS</sequence>
<keyword evidence="7" id="KW-1133">Transmembrane helix</keyword>
<dbReference type="Gene3D" id="1.10.150.20">
    <property type="entry name" value="5' to 3' exonuclease, C-terminal subdomain"/>
    <property type="match status" value="1"/>
</dbReference>
<dbReference type="GO" id="GO:0003724">
    <property type="term" value="F:RNA helicase activity"/>
    <property type="evidence" value="ECO:0007669"/>
    <property type="project" value="TreeGrafter"/>
</dbReference>
<evidence type="ECO:0000313" key="11">
    <source>
        <dbReference type="Proteomes" id="UP000663828"/>
    </source>
</evidence>
<dbReference type="Gene3D" id="1.10.10.10">
    <property type="entry name" value="Winged helix-like DNA-binding domain superfamily/Winged helix DNA-binding domain"/>
    <property type="match status" value="1"/>
</dbReference>
<evidence type="ECO:0000256" key="6">
    <source>
        <dbReference type="ARBA" id="ARBA00022840"/>
    </source>
</evidence>
<dbReference type="GO" id="GO:0003723">
    <property type="term" value="F:RNA binding"/>
    <property type="evidence" value="ECO:0007669"/>
    <property type="project" value="TreeGrafter"/>
</dbReference>
<evidence type="ECO:0000256" key="7">
    <source>
        <dbReference type="ARBA" id="ARBA00022989"/>
    </source>
</evidence>
<dbReference type="SUPFAM" id="SSF158702">
    <property type="entry name" value="Sec63 N-terminal domain-like"/>
    <property type="match status" value="1"/>
</dbReference>
<dbReference type="Proteomes" id="UP000663828">
    <property type="component" value="Unassembled WGS sequence"/>
</dbReference>
<dbReference type="Gene3D" id="3.40.50.300">
    <property type="entry name" value="P-loop containing nucleotide triphosphate hydrolases"/>
    <property type="match status" value="1"/>
</dbReference>
<dbReference type="InterPro" id="IPR004179">
    <property type="entry name" value="Sec63-dom"/>
</dbReference>
<dbReference type="GO" id="GO:0000388">
    <property type="term" value="P:spliceosome conformational change to release U4 (or U4atac) and U1 (or U11)"/>
    <property type="evidence" value="ECO:0007669"/>
    <property type="project" value="TreeGrafter"/>
</dbReference>
<dbReference type="EMBL" id="CAJNOR010016527">
    <property type="protein sequence ID" value="CAF1685267.1"/>
    <property type="molecule type" value="Genomic_DNA"/>
</dbReference>
<dbReference type="InterPro" id="IPR057842">
    <property type="entry name" value="WH_MER3"/>
</dbReference>
<proteinExistence type="predicted"/>
<dbReference type="Pfam" id="PF02889">
    <property type="entry name" value="Sec63"/>
    <property type="match status" value="1"/>
</dbReference>
<dbReference type="GO" id="GO:0005524">
    <property type="term" value="F:ATP binding"/>
    <property type="evidence" value="ECO:0007669"/>
    <property type="project" value="UniProtKB-KW"/>
</dbReference>